<dbReference type="RefSeq" id="WP_311779721.1">
    <property type="nucleotide sequence ID" value="NZ_JALRMR010000001.1"/>
</dbReference>
<dbReference type="CDD" id="cd06225">
    <property type="entry name" value="HAMP"/>
    <property type="match status" value="1"/>
</dbReference>
<accession>A0AAW8R9B0</accession>
<dbReference type="Proteomes" id="UP001249945">
    <property type="component" value="Unassembled WGS sequence"/>
</dbReference>
<dbReference type="SMART" id="SM00387">
    <property type="entry name" value="HATPase_c"/>
    <property type="match status" value="1"/>
</dbReference>
<feature type="domain" description="HAMP" evidence="16">
    <location>
        <begin position="96"/>
        <end position="149"/>
    </location>
</feature>
<comment type="subcellular location">
    <subcellularLocation>
        <location evidence="2">Cell membrane</location>
        <topology evidence="2">Multi-pass membrane protein</topology>
    </subcellularLocation>
</comment>
<feature type="transmembrane region" description="Helical" evidence="14">
    <location>
        <begin position="12"/>
        <end position="33"/>
    </location>
</feature>
<keyword evidence="6" id="KW-0808">Transferase</keyword>
<evidence type="ECO:0000256" key="1">
    <source>
        <dbReference type="ARBA" id="ARBA00000085"/>
    </source>
</evidence>
<dbReference type="EMBL" id="JALRMR010000001">
    <property type="protein sequence ID" value="MDT1972898.1"/>
    <property type="molecule type" value="Genomic_DNA"/>
</dbReference>
<dbReference type="InterPro" id="IPR036890">
    <property type="entry name" value="HATPase_C_sf"/>
</dbReference>
<keyword evidence="12" id="KW-0902">Two-component regulatory system</keyword>
<evidence type="ECO:0000259" key="15">
    <source>
        <dbReference type="PROSITE" id="PS50109"/>
    </source>
</evidence>
<sequence length="368" mass="41856">MKWFYRLSLQWRVTVLTALILTVVSIGITSFSISNGDQLIEPFVEPVADENGVQPAMSTIPAHSTTDEKQQFDKRSMIFCFFSVTVGTVLVYFIAGQAIKPVRELNQEISQINEINLSVRLKQRETNDEISQVTESFNHMLDRLADAFEKQKKFSASAAHELKTPLSTMKTTLQVLERESSPSKQRLLETNQIQLENVNRLSNIVNDLLLIANTARVEAFEKEPVDLMILFNEIIDEVSSFYAEQHISHQIRLEVETVSGQPDLLYRAVYNLVDNAYKYNEFRGAVDIRSYLRNGETVISIKNDGQVISQDERENVLDAFYRIDKSWSRNYSGAGLGLAIVKSIADMHEAQIAINCQDKTEFLVIFKA</sequence>
<organism evidence="17 18">
    <name type="scientific">Carnobacterium divergens</name>
    <name type="common">Lactobacillus divergens</name>
    <dbReference type="NCBI Taxonomy" id="2748"/>
    <lineage>
        <taxon>Bacteria</taxon>
        <taxon>Bacillati</taxon>
        <taxon>Bacillota</taxon>
        <taxon>Bacilli</taxon>
        <taxon>Lactobacillales</taxon>
        <taxon>Carnobacteriaceae</taxon>
        <taxon>Carnobacterium</taxon>
    </lineage>
</organism>
<name>A0AAW8R9B0_CARDV</name>
<dbReference type="Gene3D" id="3.30.565.10">
    <property type="entry name" value="Histidine kinase-like ATPase, C-terminal domain"/>
    <property type="match status" value="1"/>
</dbReference>
<dbReference type="GO" id="GO:0005524">
    <property type="term" value="F:ATP binding"/>
    <property type="evidence" value="ECO:0007669"/>
    <property type="project" value="UniProtKB-KW"/>
</dbReference>
<dbReference type="SMART" id="SM00388">
    <property type="entry name" value="HisKA"/>
    <property type="match status" value="1"/>
</dbReference>
<dbReference type="Gene3D" id="1.10.287.130">
    <property type="match status" value="1"/>
</dbReference>
<protein>
    <recommendedName>
        <fullName evidence="3">histidine kinase</fullName>
        <ecNumber evidence="3">2.7.13.3</ecNumber>
    </recommendedName>
</protein>
<feature type="transmembrane region" description="Helical" evidence="14">
    <location>
        <begin position="76"/>
        <end position="95"/>
    </location>
</feature>
<comment type="catalytic activity">
    <reaction evidence="1">
        <text>ATP + protein L-histidine = ADP + protein N-phospho-L-histidine.</text>
        <dbReference type="EC" id="2.7.13.3"/>
    </reaction>
</comment>
<evidence type="ECO:0000256" key="13">
    <source>
        <dbReference type="ARBA" id="ARBA00023136"/>
    </source>
</evidence>
<dbReference type="InterPro" id="IPR050398">
    <property type="entry name" value="HssS/ArlS-like"/>
</dbReference>
<evidence type="ECO:0000259" key="16">
    <source>
        <dbReference type="PROSITE" id="PS50885"/>
    </source>
</evidence>
<dbReference type="CDD" id="cd00082">
    <property type="entry name" value="HisKA"/>
    <property type="match status" value="1"/>
</dbReference>
<dbReference type="InterPro" id="IPR036097">
    <property type="entry name" value="HisK_dim/P_sf"/>
</dbReference>
<evidence type="ECO:0000256" key="3">
    <source>
        <dbReference type="ARBA" id="ARBA00012438"/>
    </source>
</evidence>
<evidence type="ECO:0000256" key="14">
    <source>
        <dbReference type="SAM" id="Phobius"/>
    </source>
</evidence>
<evidence type="ECO:0000256" key="11">
    <source>
        <dbReference type="ARBA" id="ARBA00022989"/>
    </source>
</evidence>
<evidence type="ECO:0000313" key="18">
    <source>
        <dbReference type="Proteomes" id="UP001249945"/>
    </source>
</evidence>
<evidence type="ECO:0000256" key="2">
    <source>
        <dbReference type="ARBA" id="ARBA00004651"/>
    </source>
</evidence>
<evidence type="ECO:0000256" key="10">
    <source>
        <dbReference type="ARBA" id="ARBA00022840"/>
    </source>
</evidence>
<dbReference type="Pfam" id="PF00672">
    <property type="entry name" value="HAMP"/>
    <property type="match status" value="1"/>
</dbReference>
<evidence type="ECO:0000256" key="6">
    <source>
        <dbReference type="ARBA" id="ARBA00022679"/>
    </source>
</evidence>
<dbReference type="SUPFAM" id="SSF158472">
    <property type="entry name" value="HAMP domain-like"/>
    <property type="match status" value="1"/>
</dbReference>
<dbReference type="PANTHER" id="PTHR45528:SF1">
    <property type="entry name" value="SENSOR HISTIDINE KINASE CPXA"/>
    <property type="match status" value="1"/>
</dbReference>
<dbReference type="InterPro" id="IPR005467">
    <property type="entry name" value="His_kinase_dom"/>
</dbReference>
<dbReference type="PROSITE" id="PS50885">
    <property type="entry name" value="HAMP"/>
    <property type="match status" value="1"/>
</dbReference>
<keyword evidence="13 14" id="KW-0472">Membrane</keyword>
<comment type="caution">
    <text evidence="17">The sequence shown here is derived from an EMBL/GenBank/DDBJ whole genome shotgun (WGS) entry which is preliminary data.</text>
</comment>
<evidence type="ECO:0000256" key="9">
    <source>
        <dbReference type="ARBA" id="ARBA00022777"/>
    </source>
</evidence>
<keyword evidence="4" id="KW-1003">Cell membrane</keyword>
<dbReference type="InterPro" id="IPR004358">
    <property type="entry name" value="Sig_transdc_His_kin-like_C"/>
</dbReference>
<dbReference type="PROSITE" id="PS50109">
    <property type="entry name" value="HIS_KIN"/>
    <property type="match status" value="1"/>
</dbReference>
<dbReference type="Pfam" id="PF00512">
    <property type="entry name" value="HisKA"/>
    <property type="match status" value="1"/>
</dbReference>
<keyword evidence="8" id="KW-0547">Nucleotide-binding</keyword>
<keyword evidence="11 14" id="KW-1133">Transmembrane helix</keyword>
<dbReference type="InterPro" id="IPR003661">
    <property type="entry name" value="HisK_dim/P_dom"/>
</dbReference>
<dbReference type="SUPFAM" id="SSF47384">
    <property type="entry name" value="Homodimeric domain of signal transducing histidine kinase"/>
    <property type="match status" value="1"/>
</dbReference>
<dbReference type="Gene3D" id="6.10.340.10">
    <property type="match status" value="1"/>
</dbReference>
<gene>
    <name evidence="17" type="ORF">MX635_00650</name>
</gene>
<evidence type="ECO:0000256" key="8">
    <source>
        <dbReference type="ARBA" id="ARBA00022741"/>
    </source>
</evidence>
<dbReference type="Pfam" id="PF02518">
    <property type="entry name" value="HATPase_c"/>
    <property type="match status" value="1"/>
</dbReference>
<feature type="domain" description="Histidine kinase" evidence="15">
    <location>
        <begin position="157"/>
        <end position="368"/>
    </location>
</feature>
<dbReference type="InterPro" id="IPR003660">
    <property type="entry name" value="HAMP_dom"/>
</dbReference>
<keyword evidence="7 14" id="KW-0812">Transmembrane</keyword>
<dbReference type="PANTHER" id="PTHR45528">
    <property type="entry name" value="SENSOR HISTIDINE KINASE CPXA"/>
    <property type="match status" value="1"/>
</dbReference>
<keyword evidence="5" id="KW-0597">Phosphoprotein</keyword>
<keyword evidence="10 17" id="KW-0067">ATP-binding</keyword>
<dbReference type="PRINTS" id="PR00344">
    <property type="entry name" value="BCTRLSENSOR"/>
</dbReference>
<dbReference type="EC" id="2.7.13.3" evidence="3"/>
<evidence type="ECO:0000256" key="7">
    <source>
        <dbReference type="ARBA" id="ARBA00022692"/>
    </source>
</evidence>
<dbReference type="SMART" id="SM00304">
    <property type="entry name" value="HAMP"/>
    <property type="match status" value="1"/>
</dbReference>
<dbReference type="GO" id="GO:0005886">
    <property type="term" value="C:plasma membrane"/>
    <property type="evidence" value="ECO:0007669"/>
    <property type="project" value="UniProtKB-SubCell"/>
</dbReference>
<proteinExistence type="predicted"/>
<evidence type="ECO:0000313" key="17">
    <source>
        <dbReference type="EMBL" id="MDT1972898.1"/>
    </source>
</evidence>
<dbReference type="SUPFAM" id="SSF55874">
    <property type="entry name" value="ATPase domain of HSP90 chaperone/DNA topoisomerase II/histidine kinase"/>
    <property type="match status" value="1"/>
</dbReference>
<evidence type="ECO:0000256" key="12">
    <source>
        <dbReference type="ARBA" id="ARBA00023012"/>
    </source>
</evidence>
<reference evidence="17" key="1">
    <citation type="submission" date="2022-04" db="EMBL/GenBank/DDBJ databases">
        <title>Draft genome sequences of lactic acid bacteria (LAB) strains involved in meat spoilage.</title>
        <authorList>
            <person name="Palevich N."/>
        </authorList>
    </citation>
    <scope>NUCLEOTIDE SEQUENCE</scope>
    <source>
        <strain evidence="17">9-14</strain>
    </source>
</reference>
<keyword evidence="9" id="KW-0418">Kinase</keyword>
<dbReference type="GO" id="GO:0000155">
    <property type="term" value="F:phosphorelay sensor kinase activity"/>
    <property type="evidence" value="ECO:0007669"/>
    <property type="project" value="InterPro"/>
</dbReference>
<dbReference type="AlphaFoldDB" id="A0AAW8R9B0"/>
<evidence type="ECO:0000256" key="5">
    <source>
        <dbReference type="ARBA" id="ARBA00022553"/>
    </source>
</evidence>
<evidence type="ECO:0000256" key="4">
    <source>
        <dbReference type="ARBA" id="ARBA00022475"/>
    </source>
</evidence>
<dbReference type="InterPro" id="IPR003594">
    <property type="entry name" value="HATPase_dom"/>
</dbReference>